<dbReference type="GO" id="GO:0019748">
    <property type="term" value="P:secondary metabolic process"/>
    <property type="evidence" value="ECO:0007669"/>
    <property type="project" value="TreeGrafter"/>
</dbReference>
<evidence type="ECO:0000259" key="1">
    <source>
        <dbReference type="Pfam" id="PF04909"/>
    </source>
</evidence>
<accession>A0A916K318</accession>
<dbReference type="PANTHER" id="PTHR21240:SF28">
    <property type="entry name" value="ISO-OROTATE DECARBOXYLASE (EUROFUNG)"/>
    <property type="match status" value="1"/>
</dbReference>
<dbReference type="AlphaFoldDB" id="A0A916K318"/>
<name>A0A916K318_9BACL</name>
<dbReference type="EMBL" id="CAJVAS010000008">
    <property type="protein sequence ID" value="CAG7622238.1"/>
    <property type="molecule type" value="Genomic_DNA"/>
</dbReference>
<keyword evidence="3" id="KW-1185">Reference proteome</keyword>
<evidence type="ECO:0000313" key="3">
    <source>
        <dbReference type="Proteomes" id="UP000693672"/>
    </source>
</evidence>
<dbReference type="GO" id="GO:0016831">
    <property type="term" value="F:carboxy-lyase activity"/>
    <property type="evidence" value="ECO:0007669"/>
    <property type="project" value="InterPro"/>
</dbReference>
<dbReference type="Pfam" id="PF04909">
    <property type="entry name" value="Amidohydro_2"/>
    <property type="match status" value="1"/>
</dbReference>
<sequence length="373" mass="42109">MNQASNVNEATIREPLGIIDTDVHQSPKRKQDLLPYLPKVWHEQYLTYGSGLANVFPTPIGVSRKDATPEGGGPAGSDPHFMLKHHVEHYGIDYAILTGGSEASFALHPDLDYASAVIRAYNDHTVENWLTVDPRFKGSIAVNVSDPEEAVKEIERLGDHPDMVQIIVCSGVRAPYGQRFYHPIYEAAERYGLPIAFHPGTEGKMYPPTPVGYPTRYMEWHNIIPLTFMAHVNSLVCEGVFEKFPGLKFVGIEGGVAWLPHLMWRMDKNYKALRSQTPWLKRLPSEYIKEHIRLTTQPIEEPERPGEFLQILQMIDAEKTIMYSSDYPHWDFDNPKVVLPPMPRELKARILAGTAAELYGLPLKKTGKAEVNS</sequence>
<dbReference type="InterPro" id="IPR006680">
    <property type="entry name" value="Amidohydro-rel"/>
</dbReference>
<reference evidence="2" key="1">
    <citation type="submission" date="2021-06" db="EMBL/GenBank/DDBJ databases">
        <authorList>
            <person name="Criscuolo A."/>
        </authorList>
    </citation>
    <scope>NUCLEOTIDE SEQUENCE</scope>
    <source>
        <strain evidence="2">CIP111600</strain>
    </source>
</reference>
<dbReference type="GO" id="GO:0016787">
    <property type="term" value="F:hydrolase activity"/>
    <property type="evidence" value="ECO:0007669"/>
    <property type="project" value="InterPro"/>
</dbReference>
<evidence type="ECO:0000313" key="2">
    <source>
        <dbReference type="EMBL" id="CAG7622238.1"/>
    </source>
</evidence>
<comment type="caution">
    <text evidence="2">The sequence shown here is derived from an EMBL/GenBank/DDBJ whole genome shotgun (WGS) entry which is preliminary data.</text>
</comment>
<dbReference type="RefSeq" id="WP_218092184.1">
    <property type="nucleotide sequence ID" value="NZ_CAJVAS010000008.1"/>
</dbReference>
<dbReference type="Proteomes" id="UP000693672">
    <property type="component" value="Unassembled WGS sequence"/>
</dbReference>
<proteinExistence type="predicted"/>
<feature type="domain" description="Amidohydrolase-related" evidence="1">
    <location>
        <begin position="19"/>
        <end position="361"/>
    </location>
</feature>
<gene>
    <name evidence="2" type="ORF">PAESOLCIP111_02406</name>
</gene>
<dbReference type="GO" id="GO:0005737">
    <property type="term" value="C:cytoplasm"/>
    <property type="evidence" value="ECO:0007669"/>
    <property type="project" value="TreeGrafter"/>
</dbReference>
<dbReference type="InterPro" id="IPR032465">
    <property type="entry name" value="ACMSD"/>
</dbReference>
<organism evidence="2 3">
    <name type="scientific">Paenibacillus solanacearum</name>
    <dbReference type="NCBI Taxonomy" id="2048548"/>
    <lineage>
        <taxon>Bacteria</taxon>
        <taxon>Bacillati</taxon>
        <taxon>Bacillota</taxon>
        <taxon>Bacilli</taxon>
        <taxon>Bacillales</taxon>
        <taxon>Paenibacillaceae</taxon>
        <taxon>Paenibacillus</taxon>
    </lineage>
</organism>
<protein>
    <recommendedName>
        <fullName evidence="1">Amidohydrolase-related domain-containing protein</fullName>
    </recommendedName>
</protein>
<dbReference type="PANTHER" id="PTHR21240">
    <property type="entry name" value="2-AMINO-3-CARBOXYLMUCONATE-6-SEMIALDEHYDE DECARBOXYLASE"/>
    <property type="match status" value="1"/>
</dbReference>